<sequence length="366" mass="42943">MNTAINFLLRDKFQEWLIQHGKEKTYNQYFRLDKLETSGNLLLYYDIIASFLYYDERIYAYTVLNKWEREVKNKVKRNGESANLISYLNRYKEFIHEIIRKEDIHQILNGSNKIINSDILASIRKDLNQSELAQIDGMDSLLEAFDYGEKDIIKLAIESSFFFDKDMVEHRLCEIANKISNNEPLPARKSKKFDKEQDNIWYYCEDDKHICKIERDGNGNALVCQMINYYTGYNLGSVLKKKPFKNFIISHLWGGAVNPFYFTNLWNIVLVPAWANHLLDKDIDDEDSLASKLKATFMCICSKYYNFKKMSKSTSWKVSNFPEIKGQPKRGNYKIQTIKPIIEISNQMSIEKNSKVGKIAIEQVKI</sequence>
<dbReference type="Proteomes" id="UP000184130">
    <property type="component" value="Unassembled WGS sequence"/>
</dbReference>
<gene>
    <name evidence="1" type="ORF">SAMN05216463_10815</name>
</gene>
<accession>A0A1M6U4P8</accession>
<reference evidence="1 2" key="1">
    <citation type="submission" date="2016-11" db="EMBL/GenBank/DDBJ databases">
        <authorList>
            <person name="Jaros S."/>
            <person name="Januszkiewicz K."/>
            <person name="Wedrychowicz H."/>
        </authorList>
    </citation>
    <scope>NUCLEOTIDE SEQUENCE [LARGE SCALE GENOMIC DNA]</scope>
    <source>
        <strain evidence="1 2">KHT3</strain>
    </source>
</reference>
<protein>
    <submittedName>
        <fullName evidence="1">Uncharacterized protein</fullName>
    </submittedName>
</protein>
<dbReference type="OrthoDB" id="1151292at2"/>
<dbReference type="RefSeq" id="WP_073207077.1">
    <property type="nucleotide sequence ID" value="NZ_FRBD01000008.1"/>
</dbReference>
<name>A0A1M6U4P8_XYLRU</name>
<dbReference type="EMBL" id="FRBD01000008">
    <property type="protein sequence ID" value="SHK64133.1"/>
    <property type="molecule type" value="Genomic_DNA"/>
</dbReference>
<evidence type="ECO:0000313" key="2">
    <source>
        <dbReference type="Proteomes" id="UP000184130"/>
    </source>
</evidence>
<organism evidence="1 2">
    <name type="scientific">Xylanibacter ruminicola</name>
    <name type="common">Prevotella ruminicola</name>
    <dbReference type="NCBI Taxonomy" id="839"/>
    <lineage>
        <taxon>Bacteria</taxon>
        <taxon>Pseudomonadati</taxon>
        <taxon>Bacteroidota</taxon>
        <taxon>Bacteroidia</taxon>
        <taxon>Bacteroidales</taxon>
        <taxon>Prevotellaceae</taxon>
        <taxon>Xylanibacter</taxon>
    </lineage>
</organism>
<evidence type="ECO:0000313" key="1">
    <source>
        <dbReference type="EMBL" id="SHK64133.1"/>
    </source>
</evidence>
<proteinExistence type="predicted"/>
<dbReference type="AlphaFoldDB" id="A0A1M6U4P8"/>